<dbReference type="GO" id="GO:0005634">
    <property type="term" value="C:nucleus"/>
    <property type="evidence" value="ECO:0007669"/>
    <property type="project" value="TreeGrafter"/>
</dbReference>
<dbReference type="Gene3D" id="3.30.470.160">
    <property type="entry name" value="Inositol polyphosphate kinase"/>
    <property type="match status" value="1"/>
</dbReference>
<dbReference type="AlphaFoldDB" id="A0AAD5K0D0"/>
<dbReference type="PANTHER" id="PTHR12400">
    <property type="entry name" value="INOSITOL POLYPHOSPHATE KINASE"/>
    <property type="match status" value="1"/>
</dbReference>
<evidence type="ECO:0000256" key="4">
    <source>
        <dbReference type="RuleBase" id="RU363090"/>
    </source>
</evidence>
<dbReference type="Proteomes" id="UP001209540">
    <property type="component" value="Unassembled WGS sequence"/>
</dbReference>
<feature type="non-terminal residue" evidence="5">
    <location>
        <position position="199"/>
    </location>
</feature>
<evidence type="ECO:0000313" key="6">
    <source>
        <dbReference type="Proteomes" id="UP001209540"/>
    </source>
</evidence>
<dbReference type="GO" id="GO:0005737">
    <property type="term" value="C:cytoplasm"/>
    <property type="evidence" value="ECO:0007669"/>
    <property type="project" value="TreeGrafter"/>
</dbReference>
<evidence type="ECO:0000256" key="3">
    <source>
        <dbReference type="ARBA" id="ARBA00022777"/>
    </source>
</evidence>
<proteinExistence type="inferred from homology"/>
<dbReference type="EMBL" id="JAIXMP010000036">
    <property type="protein sequence ID" value="KAI9249203.1"/>
    <property type="molecule type" value="Genomic_DNA"/>
</dbReference>
<reference evidence="5" key="1">
    <citation type="journal article" date="2022" name="IScience">
        <title>Evolution of zygomycete secretomes and the origins of terrestrial fungal ecologies.</title>
        <authorList>
            <person name="Chang Y."/>
            <person name="Wang Y."/>
            <person name="Mondo S."/>
            <person name="Ahrendt S."/>
            <person name="Andreopoulos W."/>
            <person name="Barry K."/>
            <person name="Beard J."/>
            <person name="Benny G.L."/>
            <person name="Blankenship S."/>
            <person name="Bonito G."/>
            <person name="Cuomo C."/>
            <person name="Desiro A."/>
            <person name="Gervers K.A."/>
            <person name="Hundley H."/>
            <person name="Kuo A."/>
            <person name="LaButti K."/>
            <person name="Lang B.F."/>
            <person name="Lipzen A."/>
            <person name="O'Donnell K."/>
            <person name="Pangilinan J."/>
            <person name="Reynolds N."/>
            <person name="Sandor L."/>
            <person name="Smith M.E."/>
            <person name="Tsang A."/>
            <person name="Grigoriev I.V."/>
            <person name="Stajich J.E."/>
            <person name="Spatafora J.W."/>
        </authorList>
    </citation>
    <scope>NUCLEOTIDE SEQUENCE</scope>
    <source>
        <strain evidence="5">RSA 2281</strain>
    </source>
</reference>
<dbReference type="InterPro" id="IPR005522">
    <property type="entry name" value="IPK"/>
</dbReference>
<reference evidence="5" key="2">
    <citation type="submission" date="2023-02" db="EMBL/GenBank/DDBJ databases">
        <authorList>
            <consortium name="DOE Joint Genome Institute"/>
            <person name="Mondo S.J."/>
            <person name="Chang Y."/>
            <person name="Wang Y."/>
            <person name="Ahrendt S."/>
            <person name="Andreopoulos W."/>
            <person name="Barry K."/>
            <person name="Beard J."/>
            <person name="Benny G.L."/>
            <person name="Blankenship S."/>
            <person name="Bonito G."/>
            <person name="Cuomo C."/>
            <person name="Desiro A."/>
            <person name="Gervers K.A."/>
            <person name="Hundley H."/>
            <person name="Kuo A."/>
            <person name="LaButti K."/>
            <person name="Lang B.F."/>
            <person name="Lipzen A."/>
            <person name="O'Donnell K."/>
            <person name="Pangilinan J."/>
            <person name="Reynolds N."/>
            <person name="Sandor L."/>
            <person name="Smith M.W."/>
            <person name="Tsang A."/>
            <person name="Grigoriev I.V."/>
            <person name="Stajich J.E."/>
            <person name="Spatafora J.W."/>
        </authorList>
    </citation>
    <scope>NUCLEOTIDE SEQUENCE</scope>
    <source>
        <strain evidence="5">RSA 2281</strain>
    </source>
</reference>
<keyword evidence="2 4" id="KW-0808">Transferase</keyword>
<accession>A0AAD5K0D0</accession>
<dbReference type="SUPFAM" id="SSF56104">
    <property type="entry name" value="SAICAR synthase-like"/>
    <property type="match status" value="1"/>
</dbReference>
<keyword evidence="3 4" id="KW-0418">Kinase</keyword>
<evidence type="ECO:0000256" key="2">
    <source>
        <dbReference type="ARBA" id="ARBA00022679"/>
    </source>
</evidence>
<keyword evidence="6" id="KW-1185">Reference proteome</keyword>
<evidence type="ECO:0000256" key="1">
    <source>
        <dbReference type="ARBA" id="ARBA00007374"/>
    </source>
</evidence>
<dbReference type="GO" id="GO:0008440">
    <property type="term" value="F:inositol-1,4,5-trisphosphate 3-kinase activity"/>
    <property type="evidence" value="ECO:0007669"/>
    <property type="project" value="TreeGrafter"/>
</dbReference>
<dbReference type="GO" id="GO:0046854">
    <property type="term" value="P:phosphatidylinositol phosphate biosynthetic process"/>
    <property type="evidence" value="ECO:0007669"/>
    <property type="project" value="TreeGrafter"/>
</dbReference>
<gene>
    <name evidence="5" type="ORF">BDA99DRAFT_411067</name>
</gene>
<name>A0AAD5K0D0_9FUNG</name>
<organism evidence="5 6">
    <name type="scientific">Phascolomyces articulosus</name>
    <dbReference type="NCBI Taxonomy" id="60185"/>
    <lineage>
        <taxon>Eukaryota</taxon>
        <taxon>Fungi</taxon>
        <taxon>Fungi incertae sedis</taxon>
        <taxon>Mucoromycota</taxon>
        <taxon>Mucoromycotina</taxon>
        <taxon>Mucoromycetes</taxon>
        <taxon>Mucorales</taxon>
        <taxon>Lichtheimiaceae</taxon>
        <taxon>Phascolomyces</taxon>
    </lineage>
</organism>
<dbReference type="InterPro" id="IPR038286">
    <property type="entry name" value="IPK_sf"/>
</dbReference>
<dbReference type="Pfam" id="PF03770">
    <property type="entry name" value="IPK"/>
    <property type="match status" value="1"/>
</dbReference>
<evidence type="ECO:0000313" key="5">
    <source>
        <dbReference type="EMBL" id="KAI9249203.1"/>
    </source>
</evidence>
<dbReference type="PANTHER" id="PTHR12400:SF21">
    <property type="entry name" value="KINASE"/>
    <property type="match status" value="1"/>
</dbReference>
<sequence>SLALLPLSHRAGGHVRMFRLANGAICKAITDKEREFYEDIEQKPECQPFIPRYMGLSDHEDTHEFIVMEDLTFEMEHPCVLDLKMGTRQYGVYAIESKMKSQTMKCEQSTSKSLGVRMCGMQVYRARTGKCQTQDKYVGRQLDTDEFRDTLHSFLFDGTRLLVEYIPDLISKLWKLERVIKSMHGYRFFGSSLLIIYDG</sequence>
<dbReference type="GO" id="GO:0032958">
    <property type="term" value="P:inositol phosphate biosynthetic process"/>
    <property type="evidence" value="ECO:0007669"/>
    <property type="project" value="InterPro"/>
</dbReference>
<dbReference type="GO" id="GO:0000824">
    <property type="term" value="F:inositol-1,4,5,6-tetrakisphosphate 3-kinase activity"/>
    <property type="evidence" value="ECO:0007669"/>
    <property type="project" value="TreeGrafter"/>
</dbReference>
<feature type="non-terminal residue" evidence="5">
    <location>
        <position position="1"/>
    </location>
</feature>
<protein>
    <recommendedName>
        <fullName evidence="4">Kinase</fullName>
        <ecNumber evidence="4">2.7.-.-</ecNumber>
    </recommendedName>
</protein>
<comment type="similarity">
    <text evidence="1 4">Belongs to the inositol phosphokinase (IPK) family.</text>
</comment>
<dbReference type="EC" id="2.7.-.-" evidence="4"/>
<comment type="caution">
    <text evidence="5">The sequence shown here is derived from an EMBL/GenBank/DDBJ whole genome shotgun (WGS) entry which is preliminary data.</text>
</comment>